<evidence type="ECO:0000313" key="1">
    <source>
        <dbReference type="EMBL" id="AIF41706.1"/>
    </source>
</evidence>
<sequence>MPRRVARHAAPLGDGRVVWLFGDTRRAPSHGATMVLNSMLISTRGCFAQVLTGGAVIPDPGVAGERLAAWPTCVISLDRGRWSELFVCTNTIRRHGGFWGFTLLGTSVTRFVVPDGGAARRLETVALSADDDALDHVTWGTASVADDGWIVVYGTRAPTGGFGREVYVARTRPEDIENMARRQYRGATGWGTRRQMTPGTRLGPCET</sequence>
<dbReference type="KEGG" id="dni:HX89_13070"/>
<accession>A0A075JHT6</accession>
<gene>
    <name evidence="1" type="ORF">HX89_13070</name>
</gene>
<dbReference type="Proteomes" id="UP000027986">
    <property type="component" value="Chromosome"/>
</dbReference>
<dbReference type="GeneID" id="41841981"/>
<dbReference type="OrthoDB" id="5482597at2"/>
<dbReference type="eggNOG" id="ENOG503468D">
    <property type="taxonomic scope" value="Bacteria"/>
</dbReference>
<keyword evidence="2" id="KW-1185">Reference proteome</keyword>
<protein>
    <submittedName>
        <fullName evidence="1">Uncharacterized protein</fullName>
    </submittedName>
</protein>
<name>A0A075JHT6_9MICO</name>
<dbReference type="EMBL" id="CP008889">
    <property type="protein sequence ID" value="AIF41706.1"/>
    <property type="molecule type" value="Genomic_DNA"/>
</dbReference>
<dbReference type="AlphaFoldDB" id="A0A075JHT6"/>
<organism evidence="1 2">
    <name type="scientific">Dermacoccus nishinomiyaensis</name>
    <dbReference type="NCBI Taxonomy" id="1274"/>
    <lineage>
        <taxon>Bacteria</taxon>
        <taxon>Bacillati</taxon>
        <taxon>Actinomycetota</taxon>
        <taxon>Actinomycetes</taxon>
        <taxon>Micrococcales</taxon>
        <taxon>Dermacoccaceae</taxon>
        <taxon>Dermacoccus</taxon>
    </lineage>
</organism>
<evidence type="ECO:0000313" key="2">
    <source>
        <dbReference type="Proteomes" id="UP000027986"/>
    </source>
</evidence>
<proteinExistence type="predicted"/>
<dbReference type="RefSeq" id="WP_038569645.1">
    <property type="nucleotide sequence ID" value="NZ_CP008889.1"/>
</dbReference>
<dbReference type="HOGENOM" id="CLU_1324614_0_0_11"/>
<reference evidence="1 2" key="1">
    <citation type="submission" date="2014-07" db="EMBL/GenBank/DDBJ databases">
        <title>Genome Sequencing of Dermacoccus nishinomiyaensis.</title>
        <authorList>
            <person name="Hong K.W."/>
            <person name="Chan K.G."/>
        </authorList>
    </citation>
    <scope>NUCLEOTIDE SEQUENCE [LARGE SCALE GENOMIC DNA]</scope>
    <source>
        <strain evidence="1 2">M25</strain>
    </source>
</reference>